<comment type="caution">
    <text evidence="1">The sequence shown here is derived from an EMBL/GenBank/DDBJ whole genome shotgun (WGS) entry which is preliminary data.</text>
</comment>
<dbReference type="EMBL" id="CM037624">
    <property type="protein sequence ID" value="KAH8011400.1"/>
    <property type="molecule type" value="Genomic_DNA"/>
</dbReference>
<name>A0ACB8FVT7_9SAUR</name>
<gene>
    <name evidence="1" type="ORF">K3G42_022405</name>
</gene>
<sequence length="651" mass="69892">MHREDVLSNLLLLPQEMTGMPTFGDYFGAPSEVHVPFGAAGMPEQPPLGPPHSPANVFDPLAFLGEDLGAESLLDQNEAVPAHEMGLPEDFFSGTRPLVEAQGAPFFEPPAPGKLPEETELFLPGSVVMGFPDLPGEPKAPEAHLFAPAGSAVPDPAEEELEGFEPWFGQRSFPPTEAAAASLEAPMAKNQKAKAVESADPAAFRAMLEKEEEKKNPFGQHKEQESSSQLLGLQSDEAASKSSEKVSESPADKPPPDQEAEEKKPPPAICPEAGGRELHALKVEEDKTAPSQEAERVEETQVSLGQPAEEAAAKPLGQRVDDSKPSGAPHAEKAEGGQPSGTQREDQPPSSPSQPLEHLPGLDEKNKESPSKPAEKQDEQKQPPTKPVERFPELEESKKLVPLGEPKAEPQDPFPGTAAPEFAGAEKPKEVPEPSCDQPVEQPQEKASLDPEGVSTAQVRQANKPSDHRRFAKSKPSQVPLADSPGELLARLPAQKSHDQGEDLFASPECGCVTGTSPRGKSAAQKVMGQLFEPGEGQRDVLQESWDLEASAVLKKKKKKPKQKRSQQPRPVETWEESLERLRAPVSADEPRKPHAPLAVPLESSQVVTGASTGVLWKDTSKPEMEQRLLDAQNVSSAPAKGEQSPSLKAP</sequence>
<evidence type="ECO:0000313" key="2">
    <source>
        <dbReference type="Proteomes" id="UP000827872"/>
    </source>
</evidence>
<dbReference type="Proteomes" id="UP000827872">
    <property type="component" value="Linkage Group LG11"/>
</dbReference>
<accession>A0ACB8FVT7</accession>
<reference evidence="1" key="1">
    <citation type="submission" date="2021-08" db="EMBL/GenBank/DDBJ databases">
        <title>The first chromosome-level gecko genome reveals the dynamic sex chromosomes of Neotropical dwarf geckos (Sphaerodactylidae: Sphaerodactylus).</title>
        <authorList>
            <person name="Pinto B.J."/>
            <person name="Keating S.E."/>
            <person name="Gamble T."/>
        </authorList>
    </citation>
    <scope>NUCLEOTIDE SEQUENCE</scope>
    <source>
        <tissue evidence="1">Blood</tissue>
    </source>
</reference>
<proteinExistence type="predicted"/>
<organism evidence="1 2">
    <name type="scientific">Sphaerodactylus townsendi</name>
    <dbReference type="NCBI Taxonomy" id="933632"/>
    <lineage>
        <taxon>Eukaryota</taxon>
        <taxon>Metazoa</taxon>
        <taxon>Chordata</taxon>
        <taxon>Craniata</taxon>
        <taxon>Vertebrata</taxon>
        <taxon>Euteleostomi</taxon>
        <taxon>Lepidosauria</taxon>
        <taxon>Squamata</taxon>
        <taxon>Bifurcata</taxon>
        <taxon>Gekkota</taxon>
        <taxon>Sphaerodactylidae</taxon>
        <taxon>Sphaerodactylus</taxon>
    </lineage>
</organism>
<evidence type="ECO:0000313" key="1">
    <source>
        <dbReference type="EMBL" id="KAH8011400.1"/>
    </source>
</evidence>
<protein>
    <submittedName>
        <fullName evidence="1">Uncharacterized protein</fullName>
    </submittedName>
</protein>
<keyword evidence="2" id="KW-1185">Reference proteome</keyword>